<protein>
    <submittedName>
        <fullName evidence="2">Uncharacterized protein</fullName>
    </submittedName>
</protein>
<keyword evidence="3" id="KW-1185">Reference proteome</keyword>
<comment type="caution">
    <text evidence="2">The sequence shown here is derived from an EMBL/GenBank/DDBJ whole genome shotgun (WGS) entry which is preliminary data.</text>
</comment>
<keyword evidence="1" id="KW-0812">Transmembrane</keyword>
<dbReference type="Proteomes" id="UP000019102">
    <property type="component" value="Unassembled WGS sequence"/>
</dbReference>
<keyword evidence="1" id="KW-0472">Membrane</keyword>
<accession>W4VKA2</accession>
<gene>
    <name evidence="2" type="ORF">JCM21714_2737</name>
</gene>
<organism evidence="2 3">
    <name type="scientific">Gracilibacillus boraciitolerans JCM 21714</name>
    <dbReference type="NCBI Taxonomy" id="1298598"/>
    <lineage>
        <taxon>Bacteria</taxon>
        <taxon>Bacillati</taxon>
        <taxon>Bacillota</taxon>
        <taxon>Bacilli</taxon>
        <taxon>Bacillales</taxon>
        <taxon>Bacillaceae</taxon>
        <taxon>Gracilibacillus</taxon>
    </lineage>
</organism>
<name>W4VKA2_9BACI</name>
<dbReference type="STRING" id="1298598.JCM21714_2737"/>
<evidence type="ECO:0000313" key="2">
    <source>
        <dbReference type="EMBL" id="GAE93637.1"/>
    </source>
</evidence>
<proteinExistence type="predicted"/>
<evidence type="ECO:0000256" key="1">
    <source>
        <dbReference type="SAM" id="Phobius"/>
    </source>
</evidence>
<dbReference type="EMBL" id="BAVS01000014">
    <property type="protein sequence ID" value="GAE93637.1"/>
    <property type="molecule type" value="Genomic_DNA"/>
</dbReference>
<feature type="transmembrane region" description="Helical" evidence="1">
    <location>
        <begin position="12"/>
        <end position="30"/>
    </location>
</feature>
<keyword evidence="1" id="KW-1133">Transmembrane helix</keyword>
<dbReference type="AlphaFoldDB" id="W4VKA2"/>
<dbReference type="RefSeq" id="WP_035723974.1">
    <property type="nucleotide sequence ID" value="NZ_BAVS01000014.1"/>
</dbReference>
<reference evidence="2 3" key="1">
    <citation type="journal article" date="2014" name="Genome Announc.">
        <title>Draft Genome Sequence of the Boron-Tolerant and Moderately Halotolerant Bacterium Gracilibacillus boraciitolerans JCM 21714T.</title>
        <authorList>
            <person name="Ahmed I."/>
            <person name="Oshima K."/>
            <person name="Suda W."/>
            <person name="Kitamura K."/>
            <person name="Iida T."/>
            <person name="Ohmori Y."/>
            <person name="Fujiwara T."/>
            <person name="Hattori M."/>
            <person name="Ohkuma M."/>
        </authorList>
    </citation>
    <scope>NUCLEOTIDE SEQUENCE [LARGE SCALE GENOMIC DNA]</scope>
    <source>
        <strain evidence="2 3">JCM 21714</strain>
    </source>
</reference>
<dbReference type="OrthoDB" id="2629137at2"/>
<sequence length="196" mass="23108">MNKKNWKKYLKIFFILIIGAFILYSMYIQLEYRGYIKQERERNYQSLKIISDHGNNLAGRLEEFVHLPTEEDEVESELYNNWRIVNGESRSIHLYLSTISTTHAGDEASDWDLLQFSLFRVDGFISGMTNKFLEDHSYPRSAQENEKMEAIISLYRTISEEIEKDTIDIESLLQAIKEDMLIIDDNYSGILERMGR</sequence>
<evidence type="ECO:0000313" key="3">
    <source>
        <dbReference type="Proteomes" id="UP000019102"/>
    </source>
</evidence>